<evidence type="ECO:0000256" key="1">
    <source>
        <dbReference type="ARBA" id="ARBA00022741"/>
    </source>
</evidence>
<evidence type="ECO:0000259" key="9">
    <source>
        <dbReference type="PROSITE" id="PS51192"/>
    </source>
</evidence>
<dbReference type="InterPro" id="IPR027417">
    <property type="entry name" value="P-loop_NTPase"/>
</dbReference>
<keyword evidence="1" id="KW-0547">Nucleotide-binding</keyword>
<sequence>MAGYTAWAGVTARSRRCKRSSARSHCTMKVVAQENHEEGLQVSKVTRVLVQPQTSMPQGTRTDSLSRHTARPPPSSRVSIKPQQLVIHPEYGIGRFIGMEVDPQTGEKRAAIEYADGFLTLTRAECSVLLPHRVNLERTNTRSRKGVAEPALASLYSTTRWDASVRKAKRAVRQLAVNLAQLYATRSKKQREAYARNPPGFQEMVDKFQYAPTPDQLSCIADIYKDLTQRSVPMDRLICGDVGFGKTEVAVRAAGLVALNGRQVLVLCPTTVLATQHFRTFSERLGAVGIQVSVLTRHSSARERRAVLQDIESGALQVLIGTHALLSEKLLSLVSQLGLLIVDEEQRFGVNAKEKIKERCSDVDVLTLSATPIPRTLYMGMSGIREMSMLRSPLPGRKPVRVVVERDSDSILEAAVRSQMARCGQVYVVAPLIRHLTSLMSRLERLVPEARVLVAHGKVSDLEERMVAFLNQKYDVLLCTPIIESGIDVPTTNTIIVYRPDKFGLASLYQLRGRVGRSAEEAHAYLLHEGPFSELTLEAQARLTALTTFEELGSGYELAMHDLQMRGAGVLYGVEQSGAVDHVGFEMYMLLLHQTFQEMQHVQHVPEVAPELLIRPESMYSNLAYRFPLPGMSRDDLMKDGWLPDGWRFAEKVQSLSELEAAFETWRNNESQSAGGILIDLEDEMDLTHLRNEYLRSMPSSELLGLYFVHCELLLYMRSLGISKIRPSATHPNVEILSSCSEIFWQTLCSVAHQPRKNEIIPDKEASDAATFFKAQCRIVSKQGILVKRIGARPWQVQLVELKKLLRPLYLARSHLLNLR</sequence>
<keyword evidence="12" id="KW-1185">Reference proteome</keyword>
<dbReference type="GO" id="GO:0005524">
    <property type="term" value="F:ATP binding"/>
    <property type="evidence" value="ECO:0007669"/>
    <property type="project" value="UniProtKB-KW"/>
</dbReference>
<comment type="caution">
    <text evidence="11">The sequence shown here is derived from an EMBL/GenBank/DDBJ whole genome shotgun (WGS) entry which is preliminary data.</text>
</comment>
<feature type="compositionally biased region" description="Polar residues" evidence="8">
    <location>
        <begin position="51"/>
        <end position="63"/>
    </location>
</feature>
<dbReference type="Gene3D" id="3.40.50.300">
    <property type="entry name" value="P-loop containing nucleotide triphosphate hydrolases"/>
    <property type="match status" value="2"/>
</dbReference>
<keyword evidence="4" id="KW-0347">Helicase</keyword>
<keyword evidence="7" id="KW-0234">DNA repair</keyword>
<dbReference type="InterPro" id="IPR014001">
    <property type="entry name" value="Helicase_ATP-bd"/>
</dbReference>
<dbReference type="GO" id="GO:0006281">
    <property type="term" value="P:DNA repair"/>
    <property type="evidence" value="ECO:0007669"/>
    <property type="project" value="UniProtKB-KW"/>
</dbReference>
<keyword evidence="2" id="KW-0227">DNA damage</keyword>
<dbReference type="GO" id="GO:0003677">
    <property type="term" value="F:DNA binding"/>
    <property type="evidence" value="ECO:0007669"/>
    <property type="project" value="UniProtKB-KW"/>
</dbReference>
<dbReference type="Gene3D" id="2.40.10.170">
    <property type="match status" value="1"/>
</dbReference>
<dbReference type="PROSITE" id="PS51194">
    <property type="entry name" value="HELICASE_CTER"/>
    <property type="match status" value="1"/>
</dbReference>
<dbReference type="OrthoDB" id="5567at2759"/>
<keyword evidence="6" id="KW-0238">DNA-binding</keyword>
<dbReference type="InterPro" id="IPR001650">
    <property type="entry name" value="Helicase_C-like"/>
</dbReference>
<dbReference type="SUPFAM" id="SSF52540">
    <property type="entry name" value="P-loop containing nucleoside triphosphate hydrolases"/>
    <property type="match status" value="2"/>
</dbReference>
<dbReference type="PANTHER" id="PTHR47964">
    <property type="entry name" value="ATP-DEPENDENT DNA HELICASE HOMOLOG RECG, CHLOROPLASTIC"/>
    <property type="match status" value="1"/>
</dbReference>
<evidence type="ECO:0000259" key="10">
    <source>
        <dbReference type="PROSITE" id="PS51194"/>
    </source>
</evidence>
<evidence type="ECO:0000256" key="7">
    <source>
        <dbReference type="ARBA" id="ARBA00023204"/>
    </source>
</evidence>
<feature type="domain" description="Helicase ATP-binding" evidence="9">
    <location>
        <begin position="227"/>
        <end position="390"/>
    </location>
</feature>
<feature type="region of interest" description="Disordered" evidence="8">
    <location>
        <begin position="49"/>
        <end position="78"/>
    </location>
</feature>
<dbReference type="PANTHER" id="PTHR47964:SF1">
    <property type="entry name" value="ATP-DEPENDENT DNA HELICASE HOMOLOG RECG, CHLOROPLASTIC"/>
    <property type="match status" value="1"/>
</dbReference>
<gene>
    <name evidence="11" type="ORF">FVE85_6723</name>
</gene>
<proteinExistence type="predicted"/>
<organism evidence="11 12">
    <name type="scientific">Porphyridium purpureum</name>
    <name type="common">Red alga</name>
    <name type="synonym">Porphyridium cruentum</name>
    <dbReference type="NCBI Taxonomy" id="35688"/>
    <lineage>
        <taxon>Eukaryota</taxon>
        <taxon>Rhodophyta</taxon>
        <taxon>Bangiophyceae</taxon>
        <taxon>Porphyridiales</taxon>
        <taxon>Porphyridiaceae</taxon>
        <taxon>Porphyridium</taxon>
    </lineage>
</organism>
<reference evidence="12" key="1">
    <citation type="journal article" date="2019" name="Nat. Commun.">
        <title>Expansion of phycobilisome linker gene families in mesophilic red algae.</title>
        <authorList>
            <person name="Lee J."/>
            <person name="Kim D."/>
            <person name="Bhattacharya D."/>
            <person name="Yoon H.S."/>
        </authorList>
    </citation>
    <scope>NUCLEOTIDE SEQUENCE [LARGE SCALE GENOMIC DNA]</scope>
    <source>
        <strain evidence="12">CCMP 1328</strain>
    </source>
</reference>
<dbReference type="SMART" id="SM01058">
    <property type="entry name" value="CarD_TRCF"/>
    <property type="match status" value="1"/>
</dbReference>
<dbReference type="Proteomes" id="UP000324585">
    <property type="component" value="Unassembled WGS sequence"/>
</dbReference>
<dbReference type="SMART" id="SM00490">
    <property type="entry name" value="HELICc"/>
    <property type="match status" value="1"/>
</dbReference>
<keyword evidence="3" id="KW-0378">Hydrolase</keyword>
<accession>A0A5J4Z7E2</accession>
<dbReference type="GO" id="GO:0016787">
    <property type="term" value="F:hydrolase activity"/>
    <property type="evidence" value="ECO:0007669"/>
    <property type="project" value="UniProtKB-KW"/>
</dbReference>
<evidence type="ECO:0000256" key="8">
    <source>
        <dbReference type="SAM" id="MobiDB-lite"/>
    </source>
</evidence>
<evidence type="ECO:0000313" key="12">
    <source>
        <dbReference type="Proteomes" id="UP000324585"/>
    </source>
</evidence>
<evidence type="ECO:0000256" key="3">
    <source>
        <dbReference type="ARBA" id="ARBA00022801"/>
    </source>
</evidence>
<evidence type="ECO:0000313" key="11">
    <source>
        <dbReference type="EMBL" id="KAA8499138.1"/>
    </source>
</evidence>
<dbReference type="AlphaFoldDB" id="A0A5J4Z7E2"/>
<dbReference type="SMART" id="SM00487">
    <property type="entry name" value="DEXDc"/>
    <property type="match status" value="1"/>
</dbReference>
<evidence type="ECO:0000256" key="5">
    <source>
        <dbReference type="ARBA" id="ARBA00022840"/>
    </source>
</evidence>
<keyword evidence="5" id="KW-0067">ATP-binding</keyword>
<dbReference type="InterPro" id="IPR011545">
    <property type="entry name" value="DEAD/DEAH_box_helicase_dom"/>
</dbReference>
<evidence type="ECO:0000256" key="4">
    <source>
        <dbReference type="ARBA" id="ARBA00022806"/>
    </source>
</evidence>
<dbReference type="EMBL" id="VRMN01000001">
    <property type="protein sequence ID" value="KAA8499138.1"/>
    <property type="molecule type" value="Genomic_DNA"/>
</dbReference>
<evidence type="ECO:0000256" key="6">
    <source>
        <dbReference type="ARBA" id="ARBA00023125"/>
    </source>
</evidence>
<dbReference type="GO" id="GO:0003678">
    <property type="term" value="F:DNA helicase activity"/>
    <property type="evidence" value="ECO:0007669"/>
    <property type="project" value="TreeGrafter"/>
</dbReference>
<evidence type="ECO:0000256" key="2">
    <source>
        <dbReference type="ARBA" id="ARBA00022763"/>
    </source>
</evidence>
<feature type="domain" description="Helicase C-terminal" evidence="10">
    <location>
        <begin position="415"/>
        <end position="564"/>
    </location>
</feature>
<dbReference type="Pfam" id="PF00271">
    <property type="entry name" value="Helicase_C"/>
    <property type="match status" value="1"/>
</dbReference>
<dbReference type="PROSITE" id="PS51192">
    <property type="entry name" value="HELICASE_ATP_BIND_1"/>
    <property type="match status" value="1"/>
</dbReference>
<dbReference type="InterPro" id="IPR047112">
    <property type="entry name" value="RecG/Mfd"/>
</dbReference>
<protein>
    <submittedName>
        <fullName evidence="11">Transcription-repair-coupling factor</fullName>
    </submittedName>
</protein>
<dbReference type="Pfam" id="PF00270">
    <property type="entry name" value="DEAD"/>
    <property type="match status" value="1"/>
</dbReference>
<dbReference type="InterPro" id="IPR003711">
    <property type="entry name" value="CarD-like/TRCF_RID"/>
</dbReference>
<name>A0A5J4Z7E2_PORPP</name>